<dbReference type="RefSeq" id="WP_130600534.1">
    <property type="nucleotide sequence ID" value="NZ_CP034759.1"/>
</dbReference>
<gene>
    <name evidence="3" type="ORF">EMK97_06530</name>
</gene>
<dbReference type="AlphaFoldDB" id="A0A4P6P5I7"/>
<proteinExistence type="inferred from homology"/>
<dbReference type="InterPro" id="IPR051807">
    <property type="entry name" value="Sec-metab_biosynth-assoc"/>
</dbReference>
<feature type="domain" description="YCII-related" evidence="2">
    <location>
        <begin position="1"/>
        <end position="87"/>
    </location>
</feature>
<dbReference type="OrthoDB" id="9797014at2"/>
<comment type="similarity">
    <text evidence="1">Belongs to the YciI family.</text>
</comment>
<keyword evidence="4" id="KW-1185">Reference proteome</keyword>
<reference evidence="3 4" key="1">
    <citation type="submission" date="2018-12" db="EMBL/GenBank/DDBJ databases">
        <title>Complete genome of Litorilituus sediminis.</title>
        <authorList>
            <person name="Liu A."/>
            <person name="Rong J."/>
        </authorList>
    </citation>
    <scope>NUCLEOTIDE SEQUENCE [LARGE SCALE GENOMIC DNA]</scope>
    <source>
        <strain evidence="3 4">JCM 17549</strain>
    </source>
</reference>
<dbReference type="KEGG" id="lsd:EMK97_06530"/>
<dbReference type="InterPro" id="IPR005545">
    <property type="entry name" value="YCII"/>
</dbReference>
<evidence type="ECO:0000313" key="4">
    <source>
        <dbReference type="Proteomes" id="UP000290244"/>
    </source>
</evidence>
<name>A0A4P6P5I7_9GAMM</name>
<accession>A0A4P6P5I7</accession>
<dbReference type="Pfam" id="PF03795">
    <property type="entry name" value="YCII"/>
    <property type="match status" value="1"/>
</dbReference>
<evidence type="ECO:0000313" key="3">
    <source>
        <dbReference type="EMBL" id="QBG35399.1"/>
    </source>
</evidence>
<sequence length="100" mass="11170">MQFIITAYDFTDEDAINRRLAHRDAHLAGIERMTKAGNFLSGGAILDQQGKMIGSSAHVDFPSRADVDAWINSDPYTLGKVWDNVNISDGLLFPVEKFKR</sequence>
<evidence type="ECO:0000256" key="1">
    <source>
        <dbReference type="ARBA" id="ARBA00007689"/>
    </source>
</evidence>
<dbReference type="EMBL" id="CP034759">
    <property type="protein sequence ID" value="QBG35399.1"/>
    <property type="molecule type" value="Genomic_DNA"/>
</dbReference>
<dbReference type="SUPFAM" id="SSF54909">
    <property type="entry name" value="Dimeric alpha+beta barrel"/>
    <property type="match status" value="1"/>
</dbReference>
<evidence type="ECO:0000259" key="2">
    <source>
        <dbReference type="Pfam" id="PF03795"/>
    </source>
</evidence>
<dbReference type="InterPro" id="IPR011008">
    <property type="entry name" value="Dimeric_a/b-barrel"/>
</dbReference>
<dbReference type="Gene3D" id="3.30.70.1060">
    <property type="entry name" value="Dimeric alpha+beta barrel"/>
    <property type="match status" value="1"/>
</dbReference>
<protein>
    <recommendedName>
        <fullName evidence="2">YCII-related domain-containing protein</fullName>
    </recommendedName>
</protein>
<dbReference type="PANTHER" id="PTHR33606">
    <property type="entry name" value="PROTEIN YCII"/>
    <property type="match status" value="1"/>
</dbReference>
<organism evidence="3 4">
    <name type="scientific">Litorilituus sediminis</name>
    <dbReference type="NCBI Taxonomy" id="718192"/>
    <lineage>
        <taxon>Bacteria</taxon>
        <taxon>Pseudomonadati</taxon>
        <taxon>Pseudomonadota</taxon>
        <taxon>Gammaproteobacteria</taxon>
        <taxon>Alteromonadales</taxon>
        <taxon>Colwelliaceae</taxon>
        <taxon>Litorilituus</taxon>
    </lineage>
</organism>
<dbReference type="Proteomes" id="UP000290244">
    <property type="component" value="Chromosome"/>
</dbReference>
<dbReference type="PANTHER" id="PTHR33606:SF3">
    <property type="entry name" value="PROTEIN YCII"/>
    <property type="match status" value="1"/>
</dbReference>